<gene>
    <name evidence="5" type="ORF">DN752_19355</name>
</gene>
<dbReference type="AlphaFoldDB" id="A0A2Z4ILX1"/>
<dbReference type="PANTHER" id="PTHR43046">
    <property type="entry name" value="GDP-MANNOSE MANNOSYL HYDROLASE"/>
    <property type="match status" value="1"/>
</dbReference>
<evidence type="ECO:0000313" key="6">
    <source>
        <dbReference type="Proteomes" id="UP000248688"/>
    </source>
</evidence>
<organism evidence="5 6">
    <name type="scientific">Echinicola strongylocentroti</name>
    <dbReference type="NCBI Taxonomy" id="1795355"/>
    <lineage>
        <taxon>Bacteria</taxon>
        <taxon>Pseudomonadati</taxon>
        <taxon>Bacteroidota</taxon>
        <taxon>Cytophagia</taxon>
        <taxon>Cytophagales</taxon>
        <taxon>Cyclobacteriaceae</taxon>
        <taxon>Echinicola</taxon>
    </lineage>
</organism>
<dbReference type="Proteomes" id="UP000248688">
    <property type="component" value="Chromosome"/>
</dbReference>
<proteinExistence type="inferred from homology"/>
<dbReference type="InterPro" id="IPR020476">
    <property type="entry name" value="Nudix_hydrolase"/>
</dbReference>
<dbReference type="OrthoDB" id="9810648at2"/>
<dbReference type="SUPFAM" id="SSF55811">
    <property type="entry name" value="Nudix"/>
    <property type="match status" value="1"/>
</dbReference>
<dbReference type="Pfam" id="PF00293">
    <property type="entry name" value="NUDIX"/>
    <property type="match status" value="1"/>
</dbReference>
<dbReference type="InterPro" id="IPR015797">
    <property type="entry name" value="NUDIX_hydrolase-like_dom_sf"/>
</dbReference>
<dbReference type="Gene3D" id="3.90.79.10">
    <property type="entry name" value="Nucleoside Triphosphate Pyrophosphohydrolase"/>
    <property type="match status" value="1"/>
</dbReference>
<protein>
    <submittedName>
        <fullName evidence="5">NUDIX hydrolase</fullName>
    </submittedName>
</protein>
<dbReference type="EMBL" id="CP030041">
    <property type="protein sequence ID" value="AWW32121.1"/>
    <property type="molecule type" value="Genomic_DNA"/>
</dbReference>
<evidence type="ECO:0000256" key="3">
    <source>
        <dbReference type="RuleBase" id="RU003476"/>
    </source>
</evidence>
<dbReference type="PROSITE" id="PS51462">
    <property type="entry name" value="NUDIX"/>
    <property type="match status" value="1"/>
</dbReference>
<feature type="domain" description="Nudix hydrolase" evidence="4">
    <location>
        <begin position="8"/>
        <end position="132"/>
    </location>
</feature>
<keyword evidence="2 3" id="KW-0378">Hydrolase</keyword>
<dbReference type="PROSITE" id="PS00893">
    <property type="entry name" value="NUDIX_BOX"/>
    <property type="match status" value="1"/>
</dbReference>
<evidence type="ECO:0000256" key="2">
    <source>
        <dbReference type="ARBA" id="ARBA00022801"/>
    </source>
</evidence>
<dbReference type="RefSeq" id="WP_112785494.1">
    <property type="nucleotide sequence ID" value="NZ_CP030041.1"/>
</dbReference>
<accession>A0A2Z4ILX1</accession>
<dbReference type="KEGG" id="est:DN752_19355"/>
<dbReference type="InterPro" id="IPR000086">
    <property type="entry name" value="NUDIX_hydrolase_dom"/>
</dbReference>
<dbReference type="InterPro" id="IPR020084">
    <property type="entry name" value="NUDIX_hydrolase_CS"/>
</dbReference>
<evidence type="ECO:0000259" key="4">
    <source>
        <dbReference type="PROSITE" id="PS51462"/>
    </source>
</evidence>
<sequence length="138" mass="15643">MITIPECFYRISVKALILDEEGRFLLIREDNGMWDLPGGGLDHGELPHQGLNREMQEEMGIVPEVIADDPAFFFTFTNPKGLPAANVIYRAKISQLDFIPSAECVALRFIGLEEVENLTVYPNIPILVRLLREVESRK</sequence>
<keyword evidence="6" id="KW-1185">Reference proteome</keyword>
<dbReference type="PRINTS" id="PR00502">
    <property type="entry name" value="NUDIXFAMILY"/>
</dbReference>
<evidence type="ECO:0000256" key="1">
    <source>
        <dbReference type="ARBA" id="ARBA00001946"/>
    </source>
</evidence>
<reference evidence="5 6" key="1">
    <citation type="submission" date="2018-06" db="EMBL/GenBank/DDBJ databases">
        <title>Echinicola strongylocentroti sp. nov., isolated from a sea urchin Strongylocentrotus intermedius.</title>
        <authorList>
            <person name="Bae S.S."/>
        </authorList>
    </citation>
    <scope>NUCLEOTIDE SEQUENCE [LARGE SCALE GENOMIC DNA]</scope>
    <source>
        <strain evidence="5 6">MEBiC08714</strain>
    </source>
</reference>
<evidence type="ECO:0000313" key="5">
    <source>
        <dbReference type="EMBL" id="AWW32121.1"/>
    </source>
</evidence>
<dbReference type="CDD" id="cd02883">
    <property type="entry name" value="NUDIX_Hydrolase"/>
    <property type="match status" value="1"/>
</dbReference>
<dbReference type="GO" id="GO:0016787">
    <property type="term" value="F:hydrolase activity"/>
    <property type="evidence" value="ECO:0007669"/>
    <property type="project" value="UniProtKB-KW"/>
</dbReference>
<comment type="cofactor">
    <cofactor evidence="1">
        <name>Mg(2+)</name>
        <dbReference type="ChEBI" id="CHEBI:18420"/>
    </cofactor>
</comment>
<comment type="similarity">
    <text evidence="3">Belongs to the Nudix hydrolase family.</text>
</comment>
<name>A0A2Z4ILX1_9BACT</name>
<dbReference type="PANTHER" id="PTHR43046:SF14">
    <property type="entry name" value="MUTT_NUDIX FAMILY PROTEIN"/>
    <property type="match status" value="1"/>
</dbReference>